<dbReference type="InterPro" id="IPR028098">
    <property type="entry name" value="Glyco_trans_4-like_N"/>
</dbReference>
<feature type="transmembrane region" description="Helical" evidence="1">
    <location>
        <begin position="107"/>
        <end position="125"/>
    </location>
</feature>
<dbReference type="Gene3D" id="3.40.50.2000">
    <property type="entry name" value="Glycogen Phosphorylase B"/>
    <property type="match status" value="2"/>
</dbReference>
<dbReference type="EMBL" id="CP032153">
    <property type="protein sequence ID" value="AYN22219.1"/>
    <property type="molecule type" value="Genomic_DNA"/>
</dbReference>
<dbReference type="OrthoDB" id="9787293at2"/>
<dbReference type="Proteomes" id="UP000268070">
    <property type="component" value="Chromosome"/>
</dbReference>
<evidence type="ECO:0000259" key="3">
    <source>
        <dbReference type="Pfam" id="PF13579"/>
    </source>
</evidence>
<keyword evidence="1" id="KW-0812">Transmembrane</keyword>
<evidence type="ECO:0000313" key="5">
    <source>
        <dbReference type="Proteomes" id="UP000268070"/>
    </source>
</evidence>
<sequence>MKIALVTQYFWPESFSINEMVKELEAQGHQIDVYTGKPNYPDGAIFAGYTQDGCSQETFSEKVTIHRAPLRPRGKSGAKDLIRNYLSFVWNGLRHFPRQAKGKDYDVIFVFSLSPITAAIPAIYLKWRKRTPMVMWVLDLWPESLSATGHLRNKYALAAVGLLVRAIYANSRKILVQSHAFIDAVAVYARRDKIAYFPNFAADVASPSTATTQVPHTLLATLEENFCIVFTGNLGSAQAVETLIAACRLLSDLSNFRLVLVGSGSMSDWLLEQQATFGLSQLILAGRFPAEEMPQFLSRATGLLVSLKNEPIYAQTVPAKIQTYLAAGKPILASINGEGARVVEQAAAGLCSPAEDAQALADNIRRLYNMPAEERARMGESGRRYFLEHFELKAQARRLAEHLQQAVSP</sequence>
<dbReference type="CDD" id="cd03794">
    <property type="entry name" value="GT4_WbuB-like"/>
    <property type="match status" value="1"/>
</dbReference>
<reference evidence="4 5" key="1">
    <citation type="submission" date="2018-09" db="EMBL/GenBank/DDBJ databases">
        <title>Complete genome sequence of the hydrocarbonoclastic bacterium Alcaligenes aquatilis QD168, isolated from a crude-oil polluted marine sediment of Central Chile.</title>
        <authorList>
            <person name="Duran R.E."/>
            <person name="Barra B."/>
            <person name="Salva-Serra F."/>
            <person name="Mendez V."/>
            <person name="Moore E.R.B."/>
            <person name="Seeger M."/>
        </authorList>
    </citation>
    <scope>NUCLEOTIDE SEQUENCE [LARGE SCALE GENOMIC DNA]</scope>
    <source>
        <strain evidence="4 5">QD168</strain>
    </source>
</reference>
<dbReference type="InterPro" id="IPR001296">
    <property type="entry name" value="Glyco_trans_1"/>
</dbReference>
<dbReference type="Pfam" id="PF13579">
    <property type="entry name" value="Glyco_trans_4_4"/>
    <property type="match status" value="1"/>
</dbReference>
<feature type="domain" description="Glycosyl transferase family 1" evidence="2">
    <location>
        <begin position="223"/>
        <end position="384"/>
    </location>
</feature>
<dbReference type="PANTHER" id="PTHR12526">
    <property type="entry name" value="GLYCOSYLTRANSFERASE"/>
    <property type="match status" value="1"/>
</dbReference>
<feature type="domain" description="Glycosyltransferase subfamily 4-like N-terminal" evidence="3">
    <location>
        <begin position="17"/>
        <end position="199"/>
    </location>
</feature>
<protein>
    <submittedName>
        <fullName evidence="4">Glycosyltransferase WbuB</fullName>
    </submittedName>
</protein>
<dbReference type="SUPFAM" id="SSF53756">
    <property type="entry name" value="UDP-Glycosyltransferase/glycogen phosphorylase"/>
    <property type="match status" value="1"/>
</dbReference>
<evidence type="ECO:0000256" key="1">
    <source>
        <dbReference type="SAM" id="Phobius"/>
    </source>
</evidence>
<dbReference type="AlphaFoldDB" id="A0A3G2HYY3"/>
<dbReference type="RefSeq" id="WP_121739735.1">
    <property type="nucleotide sequence ID" value="NZ_CP032153.1"/>
</dbReference>
<dbReference type="KEGG" id="aaqu:D3M96_17715"/>
<gene>
    <name evidence="4" type="ORF">D3M96_17715</name>
</gene>
<keyword evidence="1" id="KW-1133">Transmembrane helix</keyword>
<proteinExistence type="predicted"/>
<keyword evidence="4" id="KW-0808">Transferase</keyword>
<organism evidence="4 5">
    <name type="scientific">Alcaligenes aquatilis</name>
    <dbReference type="NCBI Taxonomy" id="323284"/>
    <lineage>
        <taxon>Bacteria</taxon>
        <taxon>Pseudomonadati</taxon>
        <taxon>Pseudomonadota</taxon>
        <taxon>Betaproteobacteria</taxon>
        <taxon>Burkholderiales</taxon>
        <taxon>Alcaligenaceae</taxon>
        <taxon>Alcaligenes</taxon>
    </lineage>
</organism>
<dbReference type="GO" id="GO:0016757">
    <property type="term" value="F:glycosyltransferase activity"/>
    <property type="evidence" value="ECO:0007669"/>
    <property type="project" value="InterPro"/>
</dbReference>
<evidence type="ECO:0000313" key="4">
    <source>
        <dbReference type="EMBL" id="AYN22219.1"/>
    </source>
</evidence>
<accession>A0A3G2HYY3</accession>
<name>A0A3G2HYY3_9BURK</name>
<dbReference type="Pfam" id="PF00534">
    <property type="entry name" value="Glycos_transf_1"/>
    <property type="match status" value="1"/>
</dbReference>
<evidence type="ECO:0000259" key="2">
    <source>
        <dbReference type="Pfam" id="PF00534"/>
    </source>
</evidence>
<keyword evidence="1" id="KW-0472">Membrane</keyword>